<reference evidence="7" key="1">
    <citation type="submission" date="2023-06" db="EMBL/GenBank/DDBJ databases">
        <title>Genomic of Parafulvivirga corallium.</title>
        <authorList>
            <person name="Wang G."/>
        </authorList>
    </citation>
    <scope>NUCLEOTIDE SEQUENCE</scope>
    <source>
        <strain evidence="7">BMA10</strain>
    </source>
</reference>
<evidence type="ECO:0000256" key="2">
    <source>
        <dbReference type="ARBA" id="ARBA00023015"/>
    </source>
</evidence>
<dbReference type="Proteomes" id="UP001172082">
    <property type="component" value="Unassembled WGS sequence"/>
</dbReference>
<proteinExistence type="inferred from homology"/>
<comment type="caution">
    <text evidence="7">The sequence shown here is derived from an EMBL/GenBank/DDBJ whole genome shotgun (WGS) entry which is preliminary data.</text>
</comment>
<evidence type="ECO:0000256" key="4">
    <source>
        <dbReference type="ARBA" id="ARBA00023163"/>
    </source>
</evidence>
<dbReference type="InterPro" id="IPR013325">
    <property type="entry name" value="RNA_pol_sigma_r2"/>
</dbReference>
<keyword evidence="8" id="KW-1185">Reference proteome</keyword>
<evidence type="ECO:0000313" key="8">
    <source>
        <dbReference type="Proteomes" id="UP001172082"/>
    </source>
</evidence>
<dbReference type="PANTHER" id="PTHR43133">
    <property type="entry name" value="RNA POLYMERASE ECF-TYPE SIGMA FACTO"/>
    <property type="match status" value="1"/>
</dbReference>
<evidence type="ECO:0000259" key="5">
    <source>
        <dbReference type="Pfam" id="PF04542"/>
    </source>
</evidence>
<dbReference type="InterPro" id="IPR013324">
    <property type="entry name" value="RNA_pol_sigma_r3/r4-like"/>
</dbReference>
<dbReference type="Gene3D" id="1.10.10.10">
    <property type="entry name" value="Winged helix-like DNA-binding domain superfamily/Winged helix DNA-binding domain"/>
    <property type="match status" value="1"/>
</dbReference>
<dbReference type="InterPro" id="IPR014284">
    <property type="entry name" value="RNA_pol_sigma-70_dom"/>
</dbReference>
<evidence type="ECO:0000313" key="7">
    <source>
        <dbReference type="EMBL" id="MDN5203602.1"/>
    </source>
</evidence>
<dbReference type="InterPro" id="IPR013249">
    <property type="entry name" value="RNA_pol_sigma70_r4_t2"/>
</dbReference>
<evidence type="ECO:0000259" key="6">
    <source>
        <dbReference type="Pfam" id="PF08281"/>
    </source>
</evidence>
<keyword evidence="3" id="KW-0731">Sigma factor</keyword>
<name>A0ABT8KS58_9BACT</name>
<dbReference type="SUPFAM" id="SSF88946">
    <property type="entry name" value="Sigma2 domain of RNA polymerase sigma factors"/>
    <property type="match status" value="1"/>
</dbReference>
<comment type="similarity">
    <text evidence="1">Belongs to the sigma-70 factor family. ECF subfamily.</text>
</comment>
<dbReference type="InterPro" id="IPR007627">
    <property type="entry name" value="RNA_pol_sigma70_r2"/>
</dbReference>
<gene>
    <name evidence="7" type="ORF">QQ008_19595</name>
</gene>
<dbReference type="InterPro" id="IPR036388">
    <property type="entry name" value="WH-like_DNA-bd_sf"/>
</dbReference>
<dbReference type="NCBIfam" id="TIGR02937">
    <property type="entry name" value="sigma70-ECF"/>
    <property type="match status" value="1"/>
</dbReference>
<keyword evidence="2" id="KW-0805">Transcription regulation</keyword>
<dbReference type="Pfam" id="PF04542">
    <property type="entry name" value="Sigma70_r2"/>
    <property type="match status" value="1"/>
</dbReference>
<keyword evidence="4" id="KW-0804">Transcription</keyword>
<sequence>MNVYSDKTLLSSIRQNDQKALELLYEKYYHSLCDFAFNFVRSIEISEEVVSDVFLNIWLKRAEINITSNFKSYLFISVKNQSLNYLSKSKVKFEDLEILDKTGHISEKSAHAKIYFTEFEKEIEQILQELPPQRRIIFKLNRIEGLKYMEIAKILSISVNTVQKQMTEAVKFLANYQPYFKATWSNCLFVLSYIHLMLFE</sequence>
<feature type="domain" description="RNA polymerase sigma factor 70 region 4 type 2" evidence="6">
    <location>
        <begin position="122"/>
        <end position="173"/>
    </location>
</feature>
<accession>A0ABT8KS58</accession>
<dbReference type="Pfam" id="PF08281">
    <property type="entry name" value="Sigma70_r4_2"/>
    <property type="match status" value="1"/>
</dbReference>
<dbReference type="NCBIfam" id="TIGR02985">
    <property type="entry name" value="Sig70_bacteroi1"/>
    <property type="match status" value="1"/>
</dbReference>
<dbReference type="InterPro" id="IPR039425">
    <property type="entry name" value="RNA_pol_sigma-70-like"/>
</dbReference>
<organism evidence="7 8">
    <name type="scientific">Splendidivirga corallicola</name>
    <dbReference type="NCBI Taxonomy" id="3051826"/>
    <lineage>
        <taxon>Bacteria</taxon>
        <taxon>Pseudomonadati</taxon>
        <taxon>Bacteroidota</taxon>
        <taxon>Cytophagia</taxon>
        <taxon>Cytophagales</taxon>
        <taxon>Splendidivirgaceae</taxon>
        <taxon>Splendidivirga</taxon>
    </lineage>
</organism>
<dbReference type="Gene3D" id="1.10.1740.10">
    <property type="match status" value="1"/>
</dbReference>
<feature type="domain" description="RNA polymerase sigma-70 region 2" evidence="5">
    <location>
        <begin position="24"/>
        <end position="89"/>
    </location>
</feature>
<dbReference type="PANTHER" id="PTHR43133:SF46">
    <property type="entry name" value="RNA POLYMERASE SIGMA-70 FACTOR ECF SUBFAMILY"/>
    <property type="match status" value="1"/>
</dbReference>
<dbReference type="RefSeq" id="WP_346753627.1">
    <property type="nucleotide sequence ID" value="NZ_JAUJEA010000008.1"/>
</dbReference>
<dbReference type="InterPro" id="IPR014327">
    <property type="entry name" value="RNA_pol_sigma70_bacteroid"/>
</dbReference>
<evidence type="ECO:0000256" key="1">
    <source>
        <dbReference type="ARBA" id="ARBA00010641"/>
    </source>
</evidence>
<dbReference type="SUPFAM" id="SSF88659">
    <property type="entry name" value="Sigma3 and sigma4 domains of RNA polymerase sigma factors"/>
    <property type="match status" value="1"/>
</dbReference>
<evidence type="ECO:0000256" key="3">
    <source>
        <dbReference type="ARBA" id="ARBA00023082"/>
    </source>
</evidence>
<protein>
    <submittedName>
        <fullName evidence="7">RNA polymerase sigma-70 factor</fullName>
    </submittedName>
</protein>
<dbReference type="EMBL" id="JAUJEA010000008">
    <property type="protein sequence ID" value="MDN5203602.1"/>
    <property type="molecule type" value="Genomic_DNA"/>
</dbReference>